<evidence type="ECO:0000313" key="4">
    <source>
        <dbReference type="Proteomes" id="UP000535543"/>
    </source>
</evidence>
<dbReference type="PANTHER" id="PTHR48081">
    <property type="entry name" value="AB HYDROLASE SUPERFAMILY PROTEIN C4A8.06C"/>
    <property type="match status" value="1"/>
</dbReference>
<dbReference type="PANTHER" id="PTHR48081:SF8">
    <property type="entry name" value="ALPHA_BETA HYDROLASE FOLD-3 DOMAIN-CONTAINING PROTEIN-RELATED"/>
    <property type="match status" value="1"/>
</dbReference>
<dbReference type="InterPro" id="IPR029058">
    <property type="entry name" value="AB_hydrolase_fold"/>
</dbReference>
<name>A0A848KDC9_9NOCA</name>
<evidence type="ECO:0000256" key="1">
    <source>
        <dbReference type="ARBA" id="ARBA00022801"/>
    </source>
</evidence>
<gene>
    <name evidence="3" type="ORF">FGL95_14570</name>
</gene>
<reference evidence="3 4" key="1">
    <citation type="submission" date="2019-05" db="EMBL/GenBank/DDBJ databases">
        <authorList>
            <person name="Lee S.D."/>
        </authorList>
    </citation>
    <scope>NUCLEOTIDE SEQUENCE [LARGE SCALE GENOMIC DNA]</scope>
    <source>
        <strain evidence="3 4">YC2-7</strain>
    </source>
</reference>
<dbReference type="Proteomes" id="UP000535543">
    <property type="component" value="Unassembled WGS sequence"/>
</dbReference>
<comment type="caution">
    <text evidence="3">The sequence shown here is derived from an EMBL/GenBank/DDBJ whole genome shotgun (WGS) entry which is preliminary data.</text>
</comment>
<dbReference type="RefSeq" id="WP_169587945.1">
    <property type="nucleotide sequence ID" value="NZ_VCQU01000004.1"/>
</dbReference>
<dbReference type="Pfam" id="PF07859">
    <property type="entry name" value="Abhydrolase_3"/>
    <property type="match status" value="1"/>
</dbReference>
<dbReference type="AlphaFoldDB" id="A0A848KDC9"/>
<dbReference type="InterPro" id="IPR050300">
    <property type="entry name" value="GDXG_lipolytic_enzyme"/>
</dbReference>
<dbReference type="InterPro" id="IPR013094">
    <property type="entry name" value="AB_hydrolase_3"/>
</dbReference>
<protein>
    <submittedName>
        <fullName evidence="3">Alpha/beta hydrolase</fullName>
    </submittedName>
</protein>
<organism evidence="3 4">
    <name type="scientific">Antrihabitans stalactiti</name>
    <dbReference type="NCBI Taxonomy" id="2584121"/>
    <lineage>
        <taxon>Bacteria</taxon>
        <taxon>Bacillati</taxon>
        <taxon>Actinomycetota</taxon>
        <taxon>Actinomycetes</taxon>
        <taxon>Mycobacteriales</taxon>
        <taxon>Nocardiaceae</taxon>
        <taxon>Antrihabitans</taxon>
    </lineage>
</organism>
<evidence type="ECO:0000313" key="3">
    <source>
        <dbReference type="EMBL" id="NMN96261.1"/>
    </source>
</evidence>
<feature type="domain" description="Alpha/beta hydrolase fold-3" evidence="2">
    <location>
        <begin position="82"/>
        <end position="280"/>
    </location>
</feature>
<proteinExistence type="predicted"/>
<sequence length="307" mass="32804">MPLDPSYRPILDTLEASGVLPLSQWTAPQAREVYRQVSFGRRGPDFIAEQVDKVENRVVPGPGGDIPVRVYTPADDRGRVLTFVHGGGWVIGDIDTHDPQCRRIANAVGAVVVSVDYRRAPEHPYPAPLDDVMAALAWTAANYPDRPLVVGGDSAGGNLSAAAALRARDEGPVLAAQLLIYPAVDPSSSMPSVVANGSGYFLTGEDLVWFIDQYLPDPSMRTEPTADLINADLAGLPPTVIATAEFDPLRDEGDAYANRLRECGVEVRHFPGPGQIHGFFAFAPGVPSAAALREDMLAALSDLLDPS</sequence>
<accession>A0A848KDC9</accession>
<reference evidence="3 4" key="2">
    <citation type="submission" date="2020-06" db="EMBL/GenBank/DDBJ databases">
        <title>Antribacter stalactiti gen. nov., sp. nov., a new member of the family Nacardiaceae isolated from a cave.</title>
        <authorList>
            <person name="Kim I.S."/>
        </authorList>
    </citation>
    <scope>NUCLEOTIDE SEQUENCE [LARGE SCALE GENOMIC DNA]</scope>
    <source>
        <strain evidence="3 4">YC2-7</strain>
    </source>
</reference>
<dbReference type="GO" id="GO:0016787">
    <property type="term" value="F:hydrolase activity"/>
    <property type="evidence" value="ECO:0007669"/>
    <property type="project" value="UniProtKB-KW"/>
</dbReference>
<keyword evidence="4" id="KW-1185">Reference proteome</keyword>
<evidence type="ECO:0000259" key="2">
    <source>
        <dbReference type="Pfam" id="PF07859"/>
    </source>
</evidence>
<keyword evidence="1 3" id="KW-0378">Hydrolase</keyword>
<dbReference type="Gene3D" id="3.40.50.1820">
    <property type="entry name" value="alpha/beta hydrolase"/>
    <property type="match status" value="1"/>
</dbReference>
<dbReference type="EMBL" id="VCQU01000004">
    <property type="protein sequence ID" value="NMN96261.1"/>
    <property type="molecule type" value="Genomic_DNA"/>
</dbReference>
<dbReference type="SUPFAM" id="SSF53474">
    <property type="entry name" value="alpha/beta-Hydrolases"/>
    <property type="match status" value="1"/>
</dbReference>